<dbReference type="EMBL" id="JAOPHQ010000651">
    <property type="protein sequence ID" value="KAK0153687.1"/>
    <property type="molecule type" value="Genomic_DNA"/>
</dbReference>
<keyword evidence="7 12" id="KW-0223">Dioxygenase</keyword>
<evidence type="ECO:0000313" key="16">
    <source>
        <dbReference type="EMBL" id="KAK0153687.1"/>
    </source>
</evidence>
<feature type="compositionally biased region" description="Basic and acidic residues" evidence="13">
    <location>
        <begin position="782"/>
        <end position="801"/>
    </location>
</feature>
<keyword evidence="8 12" id="KW-0560">Oxidoreductase</keyword>
<dbReference type="Gene3D" id="1.20.245.10">
    <property type="entry name" value="Lipoxygenase-1, Domain 5"/>
    <property type="match status" value="2"/>
</dbReference>
<dbReference type="Pfam" id="PF01477">
    <property type="entry name" value="PLAT"/>
    <property type="match status" value="2"/>
</dbReference>
<dbReference type="InterPro" id="IPR036226">
    <property type="entry name" value="LipOase_C_sf"/>
</dbReference>
<dbReference type="Gene3D" id="2.60.60.20">
    <property type="entry name" value="PLAT/LH2 domain"/>
    <property type="match status" value="2"/>
</dbReference>
<evidence type="ECO:0000256" key="3">
    <source>
        <dbReference type="ARBA" id="ARBA00005189"/>
    </source>
</evidence>
<evidence type="ECO:0000256" key="13">
    <source>
        <dbReference type="SAM" id="MobiDB-lite"/>
    </source>
</evidence>
<dbReference type="GO" id="GO:0046872">
    <property type="term" value="F:metal ion binding"/>
    <property type="evidence" value="ECO:0007669"/>
    <property type="project" value="UniProtKB-KW"/>
</dbReference>
<dbReference type="InterPro" id="IPR013819">
    <property type="entry name" value="LipOase_C"/>
</dbReference>
<evidence type="ECO:0000256" key="6">
    <source>
        <dbReference type="ARBA" id="ARBA00022723"/>
    </source>
</evidence>
<feature type="region of interest" description="Disordered" evidence="13">
    <location>
        <begin position="90"/>
        <end position="120"/>
    </location>
</feature>
<evidence type="ECO:0000256" key="7">
    <source>
        <dbReference type="ARBA" id="ARBA00022964"/>
    </source>
</evidence>
<evidence type="ECO:0000256" key="4">
    <source>
        <dbReference type="ARBA" id="ARBA00009419"/>
    </source>
</evidence>
<dbReference type="GO" id="GO:0005737">
    <property type="term" value="C:cytoplasm"/>
    <property type="evidence" value="ECO:0007669"/>
    <property type="project" value="UniProtKB-SubCell"/>
</dbReference>
<evidence type="ECO:0000256" key="1">
    <source>
        <dbReference type="ARBA" id="ARBA00001962"/>
    </source>
</evidence>
<feature type="domain" description="PLAT" evidence="14">
    <location>
        <begin position="2"/>
        <end position="145"/>
    </location>
</feature>
<dbReference type="InterPro" id="IPR000907">
    <property type="entry name" value="LipOase"/>
</dbReference>
<keyword evidence="17" id="KW-1185">Reference proteome</keyword>
<evidence type="ECO:0000256" key="11">
    <source>
        <dbReference type="PROSITE-ProRule" id="PRU00152"/>
    </source>
</evidence>
<evidence type="ECO:0000256" key="2">
    <source>
        <dbReference type="ARBA" id="ARBA00004496"/>
    </source>
</evidence>
<evidence type="ECO:0000256" key="9">
    <source>
        <dbReference type="ARBA" id="ARBA00023004"/>
    </source>
</evidence>
<evidence type="ECO:0000256" key="8">
    <source>
        <dbReference type="ARBA" id="ARBA00023002"/>
    </source>
</evidence>
<dbReference type="Gene3D" id="3.10.450.60">
    <property type="match status" value="2"/>
</dbReference>
<dbReference type="InterPro" id="IPR036392">
    <property type="entry name" value="PLAT/LH2_dom_sf"/>
</dbReference>
<dbReference type="Pfam" id="PF00305">
    <property type="entry name" value="Lipoxygenase"/>
    <property type="match status" value="2"/>
</dbReference>
<dbReference type="SUPFAM" id="SSF48484">
    <property type="entry name" value="Lipoxigenase"/>
    <property type="match status" value="2"/>
</dbReference>
<feature type="region of interest" description="Disordered" evidence="13">
    <location>
        <begin position="761"/>
        <end position="801"/>
    </location>
</feature>
<dbReference type="SUPFAM" id="SSF49723">
    <property type="entry name" value="Lipase/lipooxygenase domain (PLAT/LH2 domain)"/>
    <property type="match status" value="2"/>
</dbReference>
<dbReference type="InterPro" id="IPR020833">
    <property type="entry name" value="LipOase_Fe_BS"/>
</dbReference>
<comment type="caution">
    <text evidence="16">The sequence shown here is derived from an EMBL/GenBank/DDBJ whole genome shotgun (WGS) entry which is preliminary data.</text>
</comment>
<evidence type="ECO:0000256" key="5">
    <source>
        <dbReference type="ARBA" id="ARBA00022490"/>
    </source>
</evidence>
<comment type="similarity">
    <text evidence="4 12">Belongs to the lipoxygenase family.</text>
</comment>
<evidence type="ECO:0000313" key="17">
    <source>
        <dbReference type="Proteomes" id="UP001174136"/>
    </source>
</evidence>
<dbReference type="GO" id="GO:0016702">
    <property type="term" value="F:oxidoreductase activity, acting on single donors with incorporation of molecular oxygen, incorporation of two atoms of oxygen"/>
    <property type="evidence" value="ECO:0007669"/>
    <property type="project" value="InterPro"/>
</dbReference>
<organism evidence="16 17">
    <name type="scientific">Merluccius polli</name>
    <name type="common">Benguela hake</name>
    <name type="synonym">Merluccius cadenati</name>
    <dbReference type="NCBI Taxonomy" id="89951"/>
    <lineage>
        <taxon>Eukaryota</taxon>
        <taxon>Metazoa</taxon>
        <taxon>Chordata</taxon>
        <taxon>Craniata</taxon>
        <taxon>Vertebrata</taxon>
        <taxon>Euteleostomi</taxon>
        <taxon>Actinopterygii</taxon>
        <taxon>Neopterygii</taxon>
        <taxon>Teleostei</taxon>
        <taxon>Neoteleostei</taxon>
        <taxon>Acanthomorphata</taxon>
        <taxon>Zeiogadaria</taxon>
        <taxon>Gadariae</taxon>
        <taxon>Gadiformes</taxon>
        <taxon>Gadoidei</taxon>
        <taxon>Merlucciidae</taxon>
        <taxon>Merluccius</taxon>
    </lineage>
</organism>
<comment type="subcellular location">
    <subcellularLocation>
        <location evidence="2">Cytoplasm</location>
    </subcellularLocation>
</comment>
<feature type="domain" description="Lipoxygenase" evidence="15">
    <location>
        <begin position="145"/>
        <end position="678"/>
    </location>
</feature>
<gene>
    <name evidence="16" type="primary">Alox15b_2</name>
    <name evidence="16" type="ORF">N1851_004525</name>
</gene>
<keyword evidence="9 12" id="KW-0408">Iron</keyword>
<dbReference type="GO" id="GO:0034440">
    <property type="term" value="P:lipid oxidation"/>
    <property type="evidence" value="ECO:0007669"/>
    <property type="project" value="InterPro"/>
</dbReference>
<evidence type="ECO:0000259" key="15">
    <source>
        <dbReference type="PROSITE" id="PS51393"/>
    </source>
</evidence>
<comment type="pathway">
    <text evidence="3">Lipid metabolism.</text>
</comment>
<proteinExistence type="inferred from homology"/>
<reference evidence="16" key="1">
    <citation type="journal article" date="2023" name="Front. Mar. Sci.">
        <title>A new Merluccius polli reference genome to investigate the effects of global change in West African waters.</title>
        <authorList>
            <person name="Mateo J.L."/>
            <person name="Blanco-Fernandez C."/>
            <person name="Garcia-Vazquez E."/>
            <person name="Machado-Schiaffino G."/>
        </authorList>
    </citation>
    <scope>NUCLEOTIDE SEQUENCE</scope>
    <source>
        <strain evidence="16">C29</strain>
        <tissue evidence="16">Fin</tissue>
    </source>
</reference>
<accession>A0AA47N785</accession>
<dbReference type="PROSITE" id="PS51393">
    <property type="entry name" value="LIPOXYGENASE_3"/>
    <property type="match status" value="2"/>
</dbReference>
<dbReference type="PROSITE" id="PS00711">
    <property type="entry name" value="LIPOXYGENASE_1"/>
    <property type="match status" value="2"/>
</dbReference>
<evidence type="ECO:0000256" key="10">
    <source>
        <dbReference type="ARBA" id="ARBA00023098"/>
    </source>
</evidence>
<dbReference type="PROSITE" id="PS50095">
    <property type="entry name" value="PLAT"/>
    <property type="match status" value="2"/>
</dbReference>
<feature type="domain" description="PLAT" evidence="14">
    <location>
        <begin position="673"/>
        <end position="789"/>
    </location>
</feature>
<evidence type="ECO:0000256" key="12">
    <source>
        <dbReference type="RuleBase" id="RU003974"/>
    </source>
</evidence>
<evidence type="ECO:0000259" key="14">
    <source>
        <dbReference type="PROSITE" id="PS50095"/>
    </source>
</evidence>
<dbReference type="InterPro" id="IPR001024">
    <property type="entry name" value="PLAT/LH2_dom"/>
</dbReference>
<dbReference type="SMART" id="SM00308">
    <property type="entry name" value="LH2"/>
    <property type="match status" value="2"/>
</dbReference>
<sequence length="1373" mass="156677">MPTYKGVVTTGNRLGAWTWDHVYVTLVGTKGESRHEDITTRGLTTGSDFTFEVKTEDIGKLVLIKLQETRPCWLPEKAWFPAKIVITSDEQKNRKEETKGKTSEGKTSKGKTSEGKTSDGETYHFPIHRWITNQEVQVFREGTACLVFDDTNAKTLDHRKKELELRKEQYCWSNYKDGIPDCVKIDSAHSLPNEIRFSFTKAVEFKFTALSGLIELKLKGLADRAESWSGIDAISKVFSHKQTPLSEHVLQNWRTNSLFGSQFLNGVNPMVIRCCKKLPENLPITNSMVFLPDGRSLKKEMQRGNIFLCDYKVLDGLDANTINGKKQYLMAPLLKQKSSKDNPIFFPTDSTYDWLLVKMFVRSADFNDHQLNSHLLRTHLLAEVFSVSLLRNLPMVHPLYKFLVPHTRYTLQINILARKRLISDEGVFNLFTSSGGKAMLTILQRATSSITYTSLCIRDDIKERGLESVPNFFYRDDGFQIWDIIHKFVQGVLGSYYKNNSSVRRDTELQEWVQDIFKHGFLSRSDSGMPQKLRTVAELVKFVTMVIFTGSAQHAAINGGQFDYGSWMPNMPTTIQSPPPAIKGRLNDRGMVDALPDINTTVHGMAVLHLLSKQSSDFVPLGHYPEEHFSEKKPCEHMETFKVELRYLSDKIHLRNKFLTIPYTFLDPLRKMPTYKGVVTTGNRLGAWTWDHVYVTLVGTKGESRHEDITTRGLTTGSDFTFEVKTEDIGKLVLIKLQETRPCWLPEKAWFPAKIVITSDEQENRKEETEGKTSKGKTSKGKTSEGKTSKGKTSEGKTSDGETYHFPIHRWITNQEVQVFREGTACLVFDDTNAKTLEHRKKELELRKEHWSNYKDGIPDCVKIDSAHSLPNEIRFSFTKAVEFKFTALSGLIELKLKGLADRAESWSGIDAISKVFSHKQTPLSEHVLQNWRTDSLFSSQFLNGVNPMVIRCCKKLPENLPITNSMVFLPDGRSLKKGMQRGNIFLCDYKVLDGLDANTINGKKQYLMAPLVLLHRTPSNELKPIAIQLKQKSSKDNPIFFPTDSTYDWLLVKMFVRSADFNVHQLNSHLLRTHLLAEVFSVSLLRNLPMVHPLYKLLIPHTRYTLQINILARKRLISDEGVFNLFTSSGGKAMLTILQRATSSITYTSLCIKDDIKERGLESVPNFFYRDDGFQIWDIIHKFVQGVLHFYYKNDSSVRRDTELQEWVQDIFKHGFLSRSDSGMPQKLRTVAELVKFVTMVIFTGSAQHAAVNSGQFDYGSWMPNMPTTIQSPPPAIKGHLNDRGIMDALPDINTTVRGMAVLHLLSKQSSDFVPLGHYPEEHFSEKKPCEHMETFKVELRYLSDKINLRNKRLTIPYTFLDPLLVENSVAI</sequence>
<dbReference type="InterPro" id="IPR020834">
    <property type="entry name" value="LipOase_CS"/>
</dbReference>
<dbReference type="Proteomes" id="UP001174136">
    <property type="component" value="Unassembled WGS sequence"/>
</dbReference>
<feature type="domain" description="Lipoxygenase" evidence="15">
    <location>
        <begin position="826"/>
        <end position="1373"/>
    </location>
</feature>
<comment type="cofactor">
    <cofactor evidence="1 12">
        <name>Fe cation</name>
        <dbReference type="ChEBI" id="CHEBI:24875"/>
    </cofactor>
</comment>
<name>A0AA47N785_MERPO</name>
<feature type="compositionally biased region" description="Basic and acidic residues" evidence="13">
    <location>
        <begin position="762"/>
        <end position="773"/>
    </location>
</feature>
<comment type="caution">
    <text evidence="11">Lacks conserved residue(s) required for the propagation of feature annotation.</text>
</comment>
<keyword evidence="6 12" id="KW-0479">Metal-binding</keyword>
<keyword evidence="5" id="KW-0963">Cytoplasm</keyword>
<keyword evidence="10" id="KW-0443">Lipid metabolism</keyword>
<dbReference type="PROSITE" id="PS00081">
    <property type="entry name" value="LIPOXYGENASE_2"/>
    <property type="match status" value="2"/>
</dbReference>
<dbReference type="FunFam" id="1.20.245.10:FF:000001">
    <property type="entry name" value="Arachidonate 5-lipoxygenase a"/>
    <property type="match status" value="2"/>
</dbReference>
<dbReference type="PRINTS" id="PR00087">
    <property type="entry name" value="LIPOXYGENASE"/>
</dbReference>
<dbReference type="PANTHER" id="PTHR11771">
    <property type="entry name" value="LIPOXYGENASE"/>
    <property type="match status" value="1"/>
</dbReference>
<protein>
    <submittedName>
        <fullName evidence="16">Arachidonate 15-lipoxygenase B</fullName>
    </submittedName>
</protein>